<comment type="catalytic activity">
    <reaction evidence="1">
        <text>a myo-inositol phosphate + H2O = myo-inositol + phosphate</text>
        <dbReference type="Rhea" id="RHEA:24056"/>
        <dbReference type="ChEBI" id="CHEBI:15377"/>
        <dbReference type="ChEBI" id="CHEBI:17268"/>
        <dbReference type="ChEBI" id="CHEBI:43474"/>
        <dbReference type="ChEBI" id="CHEBI:84139"/>
        <dbReference type="EC" id="3.1.3.25"/>
    </reaction>
</comment>
<dbReference type="Proteomes" id="UP000887581">
    <property type="component" value="Unplaced"/>
</dbReference>
<keyword evidence="12" id="KW-0472">Membrane</keyword>
<evidence type="ECO:0000256" key="5">
    <source>
        <dbReference type="ARBA" id="ARBA00009759"/>
    </source>
</evidence>
<evidence type="ECO:0000256" key="13">
    <source>
        <dbReference type="ARBA" id="ARBA00042119"/>
    </source>
</evidence>
<dbReference type="InterPro" id="IPR000760">
    <property type="entry name" value="Inositol_monophosphatase-like"/>
</dbReference>
<feature type="binding site" evidence="15">
    <location>
        <position position="79"/>
    </location>
    <ligand>
        <name>Mg(2+)</name>
        <dbReference type="ChEBI" id="CHEBI:18420"/>
        <label>1</label>
        <note>catalytic</note>
    </ligand>
</feature>
<feature type="binding site" evidence="15">
    <location>
        <position position="129"/>
    </location>
    <ligand>
        <name>Mg(2+)</name>
        <dbReference type="ChEBI" id="CHEBI:18420"/>
        <label>1</label>
        <note>catalytic</note>
    </ligand>
</feature>
<evidence type="ECO:0000256" key="9">
    <source>
        <dbReference type="ARBA" id="ARBA00022801"/>
    </source>
</evidence>
<dbReference type="InterPro" id="IPR050725">
    <property type="entry name" value="CysQ/Inositol_MonoPase"/>
</dbReference>
<evidence type="ECO:0000256" key="10">
    <source>
        <dbReference type="ARBA" id="ARBA00022842"/>
    </source>
</evidence>
<sequence length="435" mass="48349">MKVAFSYVLLAAELGGRAVVDTNDEQKFSVFKKTETNVGKAELLTKADLLSNQLIIGVLQRYPGLKVTVGIVEDQVISEEKKEKLSAVDYEKYQSQQEELYGNVKNIIDLFPSRKYSLSKLTVWVDPLDATQEFTEGLLEYVSVMICIALDSAPIFGVIYRPFSGERMYGLNEFGIVKGNGDKWDATFLKNTSKLIVVSRSHAGKVKELALKAFHANFTIEAAGGSGYKSLRLLNGTAELYMHKTAIKKWDTCAGDALLRSIGGSMLDFKGDELNYDPDDDYVLRNVEMNKEEKILNDLALRKFQLASEFLALNGQMGTLLDNYRFNLSKTKSVVGLSAVSAGSIDNRDMESTVRIEISPDGIFSLVPSDASHPNKGNKAYQFRPFGVLEPLYAKAARSDVQKALPLICEIASAKHKLQEVEEEYRIMKKSLALT</sequence>
<evidence type="ECO:0000256" key="11">
    <source>
        <dbReference type="ARBA" id="ARBA00022989"/>
    </source>
</evidence>
<dbReference type="GO" id="GO:0046872">
    <property type="term" value="F:metal ion binding"/>
    <property type="evidence" value="ECO:0007669"/>
    <property type="project" value="UniProtKB-KW"/>
</dbReference>
<dbReference type="PANTHER" id="PTHR43028:SF4">
    <property type="entry name" value="INOSITOL MONOPHOSPHATASE 3"/>
    <property type="match status" value="1"/>
</dbReference>
<feature type="binding site" evidence="15">
    <location>
        <position position="251"/>
    </location>
    <ligand>
        <name>Mg(2+)</name>
        <dbReference type="ChEBI" id="CHEBI:18420"/>
        <label>1</label>
        <note>catalytic</note>
    </ligand>
</feature>
<evidence type="ECO:0000256" key="15">
    <source>
        <dbReference type="PIRSR" id="PIRSR600760-2"/>
    </source>
</evidence>
<dbReference type="GO" id="GO:0008254">
    <property type="term" value="F:3'-nucleotidase activity"/>
    <property type="evidence" value="ECO:0007669"/>
    <property type="project" value="TreeGrafter"/>
</dbReference>
<dbReference type="GO" id="GO:0016020">
    <property type="term" value="C:membrane"/>
    <property type="evidence" value="ECO:0007669"/>
    <property type="project" value="UniProtKB-SubCell"/>
</dbReference>
<feature type="binding site" evidence="15">
    <location>
        <position position="126"/>
    </location>
    <ligand>
        <name>Mg(2+)</name>
        <dbReference type="ChEBI" id="CHEBI:18420"/>
        <label>1</label>
        <note>catalytic</note>
    </ligand>
</feature>
<dbReference type="SUPFAM" id="SSF56655">
    <property type="entry name" value="Carbohydrate phosphatase"/>
    <property type="match status" value="1"/>
</dbReference>
<proteinExistence type="inferred from homology"/>
<accession>A0A915Q6Q1</accession>
<evidence type="ECO:0000256" key="16">
    <source>
        <dbReference type="SAM" id="SignalP"/>
    </source>
</evidence>
<dbReference type="FunFam" id="3.30.540.10:FF:000012">
    <property type="entry name" value="Blast:Putative inositol monophosphatase 3"/>
    <property type="match status" value="1"/>
</dbReference>
<evidence type="ECO:0000256" key="8">
    <source>
        <dbReference type="ARBA" id="ARBA00022723"/>
    </source>
</evidence>
<dbReference type="GO" id="GO:0012505">
    <property type="term" value="C:endomembrane system"/>
    <property type="evidence" value="ECO:0007669"/>
    <property type="project" value="TreeGrafter"/>
</dbReference>
<evidence type="ECO:0000256" key="3">
    <source>
        <dbReference type="ARBA" id="ARBA00004167"/>
    </source>
</evidence>
<dbReference type="PRINTS" id="PR00377">
    <property type="entry name" value="IMPHPHTASES"/>
</dbReference>
<dbReference type="InterPro" id="IPR020550">
    <property type="entry name" value="Inositol_monophosphatase_CS"/>
</dbReference>
<keyword evidence="11" id="KW-1133">Transmembrane helix</keyword>
<name>A0A915Q6Q1_9BILA</name>
<evidence type="ECO:0000256" key="4">
    <source>
        <dbReference type="ARBA" id="ARBA00005152"/>
    </source>
</evidence>
<keyword evidence="7" id="KW-0812">Transmembrane</keyword>
<comment type="pathway">
    <text evidence="4">Polyol metabolism; myo-inositol biosynthesis; myo-inositol from D-glucose 6-phosphate: step 2/2.</text>
</comment>
<comment type="cofactor">
    <cofactor evidence="2 15">
        <name>Mg(2+)</name>
        <dbReference type="ChEBI" id="CHEBI:18420"/>
    </cofactor>
</comment>
<feature type="binding site" evidence="15">
    <location>
        <position position="128"/>
    </location>
    <ligand>
        <name>Mg(2+)</name>
        <dbReference type="ChEBI" id="CHEBI:18420"/>
        <label>1</label>
        <note>catalytic</note>
    </ligand>
</feature>
<evidence type="ECO:0000256" key="7">
    <source>
        <dbReference type="ARBA" id="ARBA00022692"/>
    </source>
</evidence>
<organism evidence="17 18">
    <name type="scientific">Setaria digitata</name>
    <dbReference type="NCBI Taxonomy" id="48799"/>
    <lineage>
        <taxon>Eukaryota</taxon>
        <taxon>Metazoa</taxon>
        <taxon>Ecdysozoa</taxon>
        <taxon>Nematoda</taxon>
        <taxon>Chromadorea</taxon>
        <taxon>Rhabditida</taxon>
        <taxon>Spirurina</taxon>
        <taxon>Spiruromorpha</taxon>
        <taxon>Filarioidea</taxon>
        <taxon>Setariidae</taxon>
        <taxon>Setaria</taxon>
    </lineage>
</organism>
<evidence type="ECO:0000313" key="17">
    <source>
        <dbReference type="Proteomes" id="UP000887581"/>
    </source>
</evidence>
<keyword evidence="17" id="KW-1185">Reference proteome</keyword>
<dbReference type="GO" id="GO:0005737">
    <property type="term" value="C:cytoplasm"/>
    <property type="evidence" value="ECO:0007669"/>
    <property type="project" value="UniProtKB-ARBA"/>
</dbReference>
<feature type="chain" id="PRO_5037689889" description="inositol-phosphate phosphatase" evidence="16">
    <location>
        <begin position="19"/>
        <end position="435"/>
    </location>
</feature>
<dbReference type="AlphaFoldDB" id="A0A915Q6Q1"/>
<evidence type="ECO:0000313" key="18">
    <source>
        <dbReference type="WBParaSite" id="sdigi.contig720.g9589.t1"/>
    </source>
</evidence>
<dbReference type="WBParaSite" id="sdigi.contig720.g9589.t1">
    <property type="protein sequence ID" value="sdigi.contig720.g9589.t1"/>
    <property type="gene ID" value="sdigi.contig720.g9589"/>
</dbReference>
<dbReference type="PANTHER" id="PTHR43028">
    <property type="entry name" value="3'(2'),5'-BISPHOSPHATE NUCLEOTIDASE 1"/>
    <property type="match status" value="1"/>
</dbReference>
<feature type="signal peptide" evidence="16">
    <location>
        <begin position="1"/>
        <end position="18"/>
    </location>
</feature>
<dbReference type="PROSITE" id="PS00630">
    <property type="entry name" value="IMP_2"/>
    <property type="match status" value="1"/>
</dbReference>
<reference evidence="18" key="1">
    <citation type="submission" date="2022-11" db="UniProtKB">
        <authorList>
            <consortium name="WormBaseParasite"/>
        </authorList>
    </citation>
    <scope>IDENTIFICATION</scope>
</reference>
<comment type="similarity">
    <text evidence="5">Belongs to the inositol monophosphatase superfamily.</text>
</comment>
<evidence type="ECO:0000256" key="2">
    <source>
        <dbReference type="ARBA" id="ARBA00001946"/>
    </source>
</evidence>
<keyword evidence="10 15" id="KW-0460">Magnesium</keyword>
<evidence type="ECO:0000256" key="1">
    <source>
        <dbReference type="ARBA" id="ARBA00001033"/>
    </source>
</evidence>
<dbReference type="Gene3D" id="3.30.540.10">
    <property type="entry name" value="Fructose-1,6-Bisphosphatase, subunit A, domain 1"/>
    <property type="match status" value="1"/>
</dbReference>
<dbReference type="Pfam" id="PF00459">
    <property type="entry name" value="Inositol_P"/>
    <property type="match status" value="1"/>
</dbReference>
<evidence type="ECO:0000256" key="6">
    <source>
        <dbReference type="ARBA" id="ARBA00013106"/>
    </source>
</evidence>
<keyword evidence="8 15" id="KW-0479">Metal-binding</keyword>
<comment type="subcellular location">
    <subcellularLocation>
        <location evidence="3">Membrane</location>
        <topology evidence="3">Single-pass membrane protein</topology>
    </subcellularLocation>
</comment>
<evidence type="ECO:0000256" key="14">
    <source>
        <dbReference type="ARBA" id="ARBA00042949"/>
    </source>
</evidence>
<dbReference type="EC" id="3.1.3.25" evidence="6"/>
<keyword evidence="16" id="KW-0732">Signal</keyword>
<protein>
    <recommendedName>
        <fullName evidence="6">inositol-phosphate phosphatase</fullName>
        <ecNumber evidence="6">3.1.3.25</ecNumber>
    </recommendedName>
    <alternativeName>
        <fullName evidence="14">Inositol-1(or 4)-monophosphatase 3</fullName>
    </alternativeName>
    <alternativeName>
        <fullName evidence="13">Myo-inositol monophosphatase A3</fullName>
    </alternativeName>
</protein>
<dbReference type="GO" id="GO:0046854">
    <property type="term" value="P:phosphatidylinositol phosphate biosynthetic process"/>
    <property type="evidence" value="ECO:0007669"/>
    <property type="project" value="InterPro"/>
</dbReference>
<keyword evidence="9" id="KW-0378">Hydrolase</keyword>
<dbReference type="Gene3D" id="3.40.190.80">
    <property type="match status" value="1"/>
</dbReference>
<dbReference type="GO" id="GO:0052834">
    <property type="term" value="F:inositol monophosphate phosphatase activity"/>
    <property type="evidence" value="ECO:0007669"/>
    <property type="project" value="UniProtKB-EC"/>
</dbReference>
<evidence type="ECO:0000256" key="12">
    <source>
        <dbReference type="ARBA" id="ARBA00023136"/>
    </source>
</evidence>